<name>A0A851GQ84_9BACT</name>
<dbReference type="GO" id="GO:0003700">
    <property type="term" value="F:DNA-binding transcription factor activity"/>
    <property type="evidence" value="ECO:0007669"/>
    <property type="project" value="InterPro"/>
</dbReference>
<dbReference type="Pfam" id="PF12833">
    <property type="entry name" value="HTH_18"/>
    <property type="match status" value="1"/>
</dbReference>
<sequence>MSRPVTPTPFYRKGDRVYDKSGTDLLTLAEQNAFNVKKVASALGYTSIQFQRHVEAAIGLKPKDLFCNHRALLAKRMISDGMNLHEVSKKLDYLYYSHFCTDIKKFYGIPPKQLEKKLRPQK</sequence>
<proteinExistence type="predicted"/>
<evidence type="ECO:0000313" key="2">
    <source>
        <dbReference type="EMBL" id="NWK56314.1"/>
    </source>
</evidence>
<dbReference type="SMART" id="SM00342">
    <property type="entry name" value="HTH_ARAC"/>
    <property type="match status" value="1"/>
</dbReference>
<dbReference type="PROSITE" id="PS01124">
    <property type="entry name" value="HTH_ARAC_FAMILY_2"/>
    <property type="match status" value="1"/>
</dbReference>
<feature type="domain" description="HTH araC/xylS-type" evidence="1">
    <location>
        <begin position="20"/>
        <end position="117"/>
    </location>
</feature>
<reference evidence="2 3" key="1">
    <citation type="submission" date="2020-07" db="EMBL/GenBank/DDBJ databases">
        <title>Roseicoccus Jingziensis gen. nov., sp. nov., isolated from coastal seawater.</title>
        <authorList>
            <person name="Feng X."/>
        </authorList>
    </citation>
    <scope>NUCLEOTIDE SEQUENCE [LARGE SCALE GENOMIC DNA]</scope>
    <source>
        <strain evidence="2 3">N1E253</strain>
    </source>
</reference>
<evidence type="ECO:0000313" key="3">
    <source>
        <dbReference type="Proteomes" id="UP000557872"/>
    </source>
</evidence>
<dbReference type="Gene3D" id="1.10.10.60">
    <property type="entry name" value="Homeodomain-like"/>
    <property type="match status" value="1"/>
</dbReference>
<dbReference type="InterPro" id="IPR018060">
    <property type="entry name" value="HTH_AraC"/>
</dbReference>
<evidence type="ECO:0000259" key="1">
    <source>
        <dbReference type="PROSITE" id="PS01124"/>
    </source>
</evidence>
<comment type="caution">
    <text evidence="2">The sequence shown here is derived from an EMBL/GenBank/DDBJ whole genome shotgun (WGS) entry which is preliminary data.</text>
</comment>
<keyword evidence="3" id="KW-1185">Reference proteome</keyword>
<dbReference type="EMBL" id="JACBAZ010000004">
    <property type="protein sequence ID" value="NWK56314.1"/>
    <property type="molecule type" value="Genomic_DNA"/>
</dbReference>
<dbReference type="RefSeq" id="WP_178933099.1">
    <property type="nucleotide sequence ID" value="NZ_JACBAZ010000004.1"/>
</dbReference>
<gene>
    <name evidence="2" type="ORF">HW115_11885</name>
</gene>
<dbReference type="Proteomes" id="UP000557872">
    <property type="component" value="Unassembled WGS sequence"/>
</dbReference>
<dbReference type="AlphaFoldDB" id="A0A851GQ84"/>
<accession>A0A851GQ84</accession>
<protein>
    <submittedName>
        <fullName evidence="2">AraC family transcriptional regulator</fullName>
    </submittedName>
</protein>
<organism evidence="2 3">
    <name type="scientific">Oceaniferula marina</name>
    <dbReference type="NCBI Taxonomy" id="2748318"/>
    <lineage>
        <taxon>Bacteria</taxon>
        <taxon>Pseudomonadati</taxon>
        <taxon>Verrucomicrobiota</taxon>
        <taxon>Verrucomicrobiia</taxon>
        <taxon>Verrucomicrobiales</taxon>
        <taxon>Verrucomicrobiaceae</taxon>
        <taxon>Oceaniferula</taxon>
    </lineage>
</organism>
<dbReference type="GO" id="GO:0043565">
    <property type="term" value="F:sequence-specific DNA binding"/>
    <property type="evidence" value="ECO:0007669"/>
    <property type="project" value="InterPro"/>
</dbReference>